<dbReference type="InterPro" id="IPR036291">
    <property type="entry name" value="NAD(P)-bd_dom_sf"/>
</dbReference>
<dbReference type="SMART" id="SM00829">
    <property type="entry name" value="PKS_ER"/>
    <property type="match status" value="1"/>
</dbReference>
<name>A0A8C7CZE1_ONCKI</name>
<dbReference type="FunFam" id="3.40.50.720:FF:000147">
    <property type="entry name" value="Reticulon-4-interacting protein 1 homolog, mitochondrial"/>
    <property type="match status" value="1"/>
</dbReference>
<dbReference type="CDD" id="cd08248">
    <property type="entry name" value="RTN4I1"/>
    <property type="match status" value="1"/>
</dbReference>
<evidence type="ECO:0000259" key="20">
    <source>
        <dbReference type="SMART" id="SM00829"/>
    </source>
</evidence>
<dbReference type="InterPro" id="IPR011032">
    <property type="entry name" value="GroES-like_sf"/>
</dbReference>
<keyword evidence="7" id="KW-1000">Mitochondrion outer membrane</keyword>
<keyword evidence="12" id="KW-0496">Mitochondrion</keyword>
<evidence type="ECO:0000256" key="7">
    <source>
        <dbReference type="ARBA" id="ARBA00022787"/>
    </source>
</evidence>
<evidence type="ECO:0000313" key="21">
    <source>
        <dbReference type="Ensembl" id="ENSOKIP00005012296.1"/>
    </source>
</evidence>
<keyword evidence="13" id="KW-0472">Membrane</keyword>
<comment type="catalytic activity">
    <reaction evidence="14">
        <text>3-demethylubiquinone-10 + NADPH + 2 H(+) = 3-demethylubiquinol-10 + NADP(+)</text>
        <dbReference type="Rhea" id="RHEA:83247"/>
        <dbReference type="ChEBI" id="CHEBI:15378"/>
        <dbReference type="ChEBI" id="CHEBI:57783"/>
        <dbReference type="ChEBI" id="CHEBI:58349"/>
        <dbReference type="ChEBI" id="CHEBI:64182"/>
        <dbReference type="ChEBI" id="CHEBI:231824"/>
    </reaction>
</comment>
<dbReference type="Pfam" id="PF13602">
    <property type="entry name" value="ADH_zinc_N_2"/>
    <property type="match status" value="1"/>
</dbReference>
<dbReference type="InterPro" id="IPR050700">
    <property type="entry name" value="YIM1/Zinc_Alcohol_DH_Fams"/>
</dbReference>
<dbReference type="Gene3D" id="3.40.50.720">
    <property type="entry name" value="NAD(P)-binding Rossmann-like Domain"/>
    <property type="match status" value="1"/>
</dbReference>
<dbReference type="Gene3D" id="3.90.180.10">
    <property type="entry name" value="Medium-chain alcohol dehydrogenases, catalytic domain"/>
    <property type="match status" value="1"/>
</dbReference>
<feature type="compositionally biased region" description="Acidic residues" evidence="19">
    <location>
        <begin position="405"/>
        <end position="421"/>
    </location>
</feature>
<reference evidence="21" key="2">
    <citation type="submission" date="2025-09" db="UniProtKB">
        <authorList>
            <consortium name="Ensembl"/>
        </authorList>
    </citation>
    <scope>IDENTIFICATION</scope>
</reference>
<dbReference type="GO" id="GO:0005759">
    <property type="term" value="C:mitochondrial matrix"/>
    <property type="evidence" value="ECO:0007669"/>
    <property type="project" value="UniProtKB-SubCell"/>
</dbReference>
<dbReference type="PANTHER" id="PTHR11695:SF294">
    <property type="entry name" value="RETICULON-4-INTERACTING PROTEIN 1, MITOCHONDRIAL"/>
    <property type="match status" value="1"/>
</dbReference>
<dbReference type="GO" id="GO:0016491">
    <property type="term" value="F:oxidoreductase activity"/>
    <property type="evidence" value="ECO:0007669"/>
    <property type="project" value="UniProtKB-KW"/>
</dbReference>
<dbReference type="GO" id="GO:0008270">
    <property type="term" value="F:zinc ion binding"/>
    <property type="evidence" value="ECO:0007669"/>
    <property type="project" value="InterPro"/>
</dbReference>
<dbReference type="GO" id="GO:0005741">
    <property type="term" value="C:mitochondrial outer membrane"/>
    <property type="evidence" value="ECO:0007669"/>
    <property type="project" value="UniProtKB-SubCell"/>
</dbReference>
<dbReference type="InterPro" id="IPR037397">
    <property type="entry name" value="RTN4IP1"/>
</dbReference>
<evidence type="ECO:0000256" key="6">
    <source>
        <dbReference type="ARBA" id="ARBA00022741"/>
    </source>
</evidence>
<keyword evidence="5" id="KW-0831">Ubiquinone biosynthesis</keyword>
<evidence type="ECO:0000256" key="5">
    <source>
        <dbReference type="ARBA" id="ARBA00022688"/>
    </source>
</evidence>
<evidence type="ECO:0000256" key="2">
    <source>
        <dbReference type="ARBA" id="ARBA00004305"/>
    </source>
</evidence>
<evidence type="ECO:0000256" key="19">
    <source>
        <dbReference type="SAM" id="MobiDB-lite"/>
    </source>
</evidence>
<evidence type="ECO:0000256" key="17">
    <source>
        <dbReference type="ARBA" id="ARBA00051220"/>
    </source>
</evidence>
<evidence type="ECO:0000256" key="18">
    <source>
        <dbReference type="ARBA" id="ARBA00071154"/>
    </source>
</evidence>
<dbReference type="SUPFAM" id="SSF50129">
    <property type="entry name" value="GroES-like"/>
    <property type="match status" value="1"/>
</dbReference>
<organism evidence="21 22">
    <name type="scientific">Oncorhynchus kisutch</name>
    <name type="common">Coho salmon</name>
    <name type="synonym">Salmo kisutch</name>
    <dbReference type="NCBI Taxonomy" id="8019"/>
    <lineage>
        <taxon>Eukaryota</taxon>
        <taxon>Metazoa</taxon>
        <taxon>Chordata</taxon>
        <taxon>Craniata</taxon>
        <taxon>Vertebrata</taxon>
        <taxon>Euteleostomi</taxon>
        <taxon>Actinopterygii</taxon>
        <taxon>Neopterygii</taxon>
        <taxon>Teleostei</taxon>
        <taxon>Protacanthopterygii</taxon>
        <taxon>Salmoniformes</taxon>
        <taxon>Salmonidae</taxon>
        <taxon>Salmoninae</taxon>
        <taxon>Oncorhynchus</taxon>
    </lineage>
</organism>
<dbReference type="GO" id="GO:0000166">
    <property type="term" value="F:nucleotide binding"/>
    <property type="evidence" value="ECO:0007669"/>
    <property type="project" value="UniProtKB-KW"/>
</dbReference>
<evidence type="ECO:0000256" key="9">
    <source>
        <dbReference type="ARBA" id="ARBA00022902"/>
    </source>
</evidence>
<dbReference type="PANTHER" id="PTHR11695">
    <property type="entry name" value="ALCOHOL DEHYDROGENASE RELATED"/>
    <property type="match status" value="1"/>
</dbReference>
<sequence length="438" mass="46812">MGSVKVTACCRQLFLPHARALALTTKMASSGNIICSLRRNLSSSSRLRSSMPAWVIDEYGNNGVLRFTEDATAPSVNSASEVLIQVHAASLNPLDISMRRGYGSNLLKLRRDPVSLGQNGGEFPIILGRDVSGVVLDCGSGVTHFKPGDEVWAAIPPWKQGSLAEMVNLTEYEVSHKPRSLSHREAASIPYVAATALSALVNAGGLCRDNCTNKRVLITGASGGVGTFSIQLLKAWGAHVTVTCSHNAEGLVRGLGADEVVDYTAGDVATELGLMEKFDVILDNVGGDSEQWALGLLKSWSGAKYVTLVTPFLLNIDSMGLLEGAVHSGLNLHQKAITNMCNGVFYRWGFYAPDGPALDEVSQLVDAGKILPVVEDTFLFSQVPLAFQKVERGHARGKTVVTVAQEEEGTGVTEEEGETSDTPEQVREEVRSKSGLTV</sequence>
<dbReference type="PROSITE" id="PS01162">
    <property type="entry name" value="QOR_ZETA_CRYSTAL"/>
    <property type="match status" value="1"/>
</dbReference>
<keyword evidence="8" id="KW-0521">NADP</keyword>
<comment type="catalytic activity">
    <reaction evidence="15">
        <text>a 3-demethylubiquinone + NADH + 2 H(+) = a 3-demethylubiquinol + NAD(+)</text>
        <dbReference type="Rhea" id="RHEA:83235"/>
        <dbReference type="Rhea" id="RHEA-COMP:10914"/>
        <dbReference type="Rhea" id="RHEA-COMP:19654"/>
        <dbReference type="ChEBI" id="CHEBI:15378"/>
        <dbReference type="ChEBI" id="CHEBI:57540"/>
        <dbReference type="ChEBI" id="CHEBI:57945"/>
        <dbReference type="ChEBI" id="CHEBI:84422"/>
        <dbReference type="ChEBI" id="CHEBI:231825"/>
    </reaction>
</comment>
<dbReference type="InterPro" id="IPR013154">
    <property type="entry name" value="ADH-like_N"/>
</dbReference>
<comment type="similarity">
    <text evidence="4">Belongs to the zinc-containing alcohol dehydrogenase family. Quinone oxidoreductase subfamily.</text>
</comment>
<comment type="catalytic activity">
    <reaction evidence="16">
        <text>3-demethylubiquinone-10 + NADH + 2 H(+) = 3-demethylubiquinol-10 + NAD(+)</text>
        <dbReference type="Rhea" id="RHEA:83243"/>
        <dbReference type="ChEBI" id="CHEBI:15378"/>
        <dbReference type="ChEBI" id="CHEBI:57540"/>
        <dbReference type="ChEBI" id="CHEBI:57945"/>
        <dbReference type="ChEBI" id="CHEBI:64182"/>
        <dbReference type="ChEBI" id="CHEBI:231824"/>
    </reaction>
</comment>
<dbReference type="InterPro" id="IPR002364">
    <property type="entry name" value="Quin_OxRdtase/zeta-crystal_CS"/>
</dbReference>
<comment type="subcellular location">
    <subcellularLocation>
        <location evidence="2">Mitochondrion matrix</location>
    </subcellularLocation>
    <subcellularLocation>
        <location evidence="1">Mitochondrion outer membrane</location>
    </subcellularLocation>
</comment>
<reference evidence="21" key="1">
    <citation type="submission" date="2025-08" db="UniProtKB">
        <authorList>
            <consortium name="Ensembl"/>
        </authorList>
    </citation>
    <scope>IDENTIFICATION</scope>
</reference>
<comment type="catalytic activity">
    <reaction evidence="17">
        <text>a 3-demethylubiquinone + NADPH + 2 H(+) = a 3-demethylubiquinol + NADP(+)</text>
        <dbReference type="Rhea" id="RHEA:83239"/>
        <dbReference type="Rhea" id="RHEA-COMP:10914"/>
        <dbReference type="Rhea" id="RHEA-COMP:19654"/>
        <dbReference type="ChEBI" id="CHEBI:15378"/>
        <dbReference type="ChEBI" id="CHEBI:57783"/>
        <dbReference type="ChEBI" id="CHEBI:58349"/>
        <dbReference type="ChEBI" id="CHEBI:84422"/>
        <dbReference type="ChEBI" id="CHEBI:231825"/>
    </reaction>
</comment>
<dbReference type="GeneTree" id="ENSGT00880000138028"/>
<evidence type="ECO:0000256" key="15">
    <source>
        <dbReference type="ARBA" id="ARBA00050566"/>
    </source>
</evidence>
<dbReference type="SUPFAM" id="SSF51735">
    <property type="entry name" value="NAD(P)-binding Rossmann-fold domains"/>
    <property type="match status" value="1"/>
</dbReference>
<evidence type="ECO:0000256" key="12">
    <source>
        <dbReference type="ARBA" id="ARBA00023128"/>
    </source>
</evidence>
<dbReference type="GO" id="GO:0006744">
    <property type="term" value="P:ubiquinone biosynthetic process"/>
    <property type="evidence" value="ECO:0007669"/>
    <property type="project" value="UniProtKB-KW"/>
</dbReference>
<evidence type="ECO:0000313" key="22">
    <source>
        <dbReference type="Proteomes" id="UP000694557"/>
    </source>
</evidence>
<dbReference type="GO" id="GO:0007399">
    <property type="term" value="P:nervous system development"/>
    <property type="evidence" value="ECO:0007669"/>
    <property type="project" value="UniProtKB-KW"/>
</dbReference>
<keyword evidence="22" id="KW-1185">Reference proteome</keyword>
<dbReference type="FunFam" id="3.90.180.10:FF:000009">
    <property type="entry name" value="Reticulon-4-interacting protein 1, mitochondrial"/>
    <property type="match status" value="1"/>
</dbReference>
<evidence type="ECO:0000256" key="4">
    <source>
        <dbReference type="ARBA" id="ARBA00010371"/>
    </source>
</evidence>
<keyword evidence="10" id="KW-0809">Transit peptide</keyword>
<feature type="domain" description="Enoyl reductase (ER)" evidence="20">
    <location>
        <begin position="60"/>
        <end position="401"/>
    </location>
</feature>
<keyword evidence="9" id="KW-0524">Neurogenesis</keyword>
<evidence type="ECO:0000256" key="3">
    <source>
        <dbReference type="ARBA" id="ARBA00004749"/>
    </source>
</evidence>
<evidence type="ECO:0000256" key="1">
    <source>
        <dbReference type="ARBA" id="ARBA00004294"/>
    </source>
</evidence>
<dbReference type="Pfam" id="PF08240">
    <property type="entry name" value="ADH_N"/>
    <property type="match status" value="1"/>
</dbReference>
<evidence type="ECO:0000256" key="16">
    <source>
        <dbReference type="ARBA" id="ARBA00051102"/>
    </source>
</evidence>
<keyword evidence="11" id="KW-0560">Oxidoreductase</keyword>
<evidence type="ECO:0000256" key="10">
    <source>
        <dbReference type="ARBA" id="ARBA00022946"/>
    </source>
</evidence>
<dbReference type="Proteomes" id="UP000694557">
    <property type="component" value="Unassembled WGS sequence"/>
</dbReference>
<comment type="pathway">
    <text evidence="3">Cofactor biosynthesis; ubiquinone biosynthesis.</text>
</comment>
<feature type="region of interest" description="Disordered" evidence="19">
    <location>
        <begin position="404"/>
        <end position="438"/>
    </location>
</feature>
<dbReference type="Ensembl" id="ENSOKIT00005013117.1">
    <property type="protein sequence ID" value="ENSOKIP00005012296.1"/>
    <property type="gene ID" value="ENSOKIG00005005517.1"/>
</dbReference>
<gene>
    <name evidence="21" type="primary">LOC109900539</name>
</gene>
<evidence type="ECO:0000256" key="11">
    <source>
        <dbReference type="ARBA" id="ARBA00023002"/>
    </source>
</evidence>
<accession>A0A8C7CZE1</accession>
<dbReference type="InterPro" id="IPR020843">
    <property type="entry name" value="ER"/>
</dbReference>
<proteinExistence type="inferred from homology"/>
<evidence type="ECO:0000256" key="13">
    <source>
        <dbReference type="ARBA" id="ARBA00023136"/>
    </source>
</evidence>
<evidence type="ECO:0000256" key="8">
    <source>
        <dbReference type="ARBA" id="ARBA00022857"/>
    </source>
</evidence>
<protein>
    <recommendedName>
        <fullName evidence="18">NAD(P)H oxidoreductase RTN4IP1, mitochondrial</fullName>
    </recommendedName>
</protein>
<evidence type="ECO:0000256" key="14">
    <source>
        <dbReference type="ARBA" id="ARBA00050485"/>
    </source>
</evidence>
<dbReference type="AlphaFoldDB" id="A0A8C7CZE1"/>
<keyword evidence="6" id="KW-0547">Nucleotide-binding</keyword>